<evidence type="ECO:0000256" key="3">
    <source>
        <dbReference type="ARBA" id="ARBA00023163"/>
    </source>
</evidence>
<feature type="domain" description="SIS" evidence="5">
    <location>
        <begin position="106"/>
        <end position="244"/>
    </location>
</feature>
<dbReference type="RefSeq" id="WP_125576372.1">
    <property type="nucleotide sequence ID" value="NZ_JBHTOF010000022.1"/>
</dbReference>
<dbReference type="InterPro" id="IPR047640">
    <property type="entry name" value="RpiR-like"/>
</dbReference>
<evidence type="ECO:0000313" key="7">
    <source>
        <dbReference type="Proteomes" id="UP001597244"/>
    </source>
</evidence>
<dbReference type="InterPro" id="IPR035472">
    <property type="entry name" value="RpiR-like_SIS"/>
</dbReference>
<comment type="caution">
    <text evidence="6">The sequence shown here is derived from an EMBL/GenBank/DDBJ whole genome shotgun (WGS) entry which is preliminary data.</text>
</comment>
<dbReference type="Pfam" id="PF01418">
    <property type="entry name" value="HTH_6"/>
    <property type="match status" value="1"/>
</dbReference>
<dbReference type="SUPFAM" id="SSF46689">
    <property type="entry name" value="Homeodomain-like"/>
    <property type="match status" value="1"/>
</dbReference>
<keyword evidence="7" id="KW-1185">Reference proteome</keyword>
<dbReference type="InterPro" id="IPR046348">
    <property type="entry name" value="SIS_dom_sf"/>
</dbReference>
<protein>
    <submittedName>
        <fullName evidence="6">MurR/RpiR family transcriptional regulator</fullName>
    </submittedName>
</protein>
<reference evidence="7" key="1">
    <citation type="journal article" date="2019" name="Int. J. Syst. Evol. Microbiol.">
        <title>The Global Catalogue of Microorganisms (GCM) 10K type strain sequencing project: providing services to taxonomists for standard genome sequencing and annotation.</title>
        <authorList>
            <consortium name="The Broad Institute Genomics Platform"/>
            <consortium name="The Broad Institute Genome Sequencing Center for Infectious Disease"/>
            <person name="Wu L."/>
            <person name="Ma J."/>
        </authorList>
    </citation>
    <scope>NUCLEOTIDE SEQUENCE [LARGE SCALE GENOMIC DNA]</scope>
    <source>
        <strain evidence="7">CCM 8951</strain>
    </source>
</reference>
<dbReference type="Pfam" id="PF01380">
    <property type="entry name" value="SIS"/>
    <property type="match status" value="1"/>
</dbReference>
<dbReference type="Proteomes" id="UP001597244">
    <property type="component" value="Unassembled WGS sequence"/>
</dbReference>
<name>A0ABW4DK33_9LACO</name>
<dbReference type="EMBL" id="JBHTOF010000022">
    <property type="protein sequence ID" value="MFD1465017.1"/>
    <property type="molecule type" value="Genomic_DNA"/>
</dbReference>
<organism evidence="6 7">
    <name type="scientific">Lapidilactobacillus mulanensis</name>
    <dbReference type="NCBI Taxonomy" id="2485999"/>
    <lineage>
        <taxon>Bacteria</taxon>
        <taxon>Bacillati</taxon>
        <taxon>Bacillota</taxon>
        <taxon>Bacilli</taxon>
        <taxon>Lactobacillales</taxon>
        <taxon>Lactobacillaceae</taxon>
        <taxon>Lapidilactobacillus</taxon>
    </lineage>
</organism>
<dbReference type="Gene3D" id="1.10.10.10">
    <property type="entry name" value="Winged helix-like DNA-binding domain superfamily/Winged helix DNA-binding domain"/>
    <property type="match status" value="1"/>
</dbReference>
<keyword evidence="3" id="KW-0804">Transcription</keyword>
<dbReference type="InterPro" id="IPR001347">
    <property type="entry name" value="SIS_dom"/>
</dbReference>
<dbReference type="InterPro" id="IPR036388">
    <property type="entry name" value="WH-like_DNA-bd_sf"/>
</dbReference>
<proteinExistence type="predicted"/>
<dbReference type="SUPFAM" id="SSF53697">
    <property type="entry name" value="SIS domain"/>
    <property type="match status" value="1"/>
</dbReference>
<dbReference type="PROSITE" id="PS51071">
    <property type="entry name" value="HTH_RPIR"/>
    <property type="match status" value="1"/>
</dbReference>
<sequence>MNFENLNTDDFSSTDSAIYHYLMSNYANAASMRVREIATASHTSASSVMRFIRKLGFNSYPEFIGFLKQSIHQPPAENELDFREQVVESLQADQFSMNLQENLMVLADKIINSDQIVFIGIGISGIMCEYAARRLATLGINSFAVTDPYYPLALRLHNTTDNLLITISNSGQTPDLLEMMAYYQPLQDFQMVTITGNGESSLAKMSHLVLSHQYTKPRKYGFYDNSTQIPTMFIIESLLRILEKYPEVSGMDSADF</sequence>
<dbReference type="PANTHER" id="PTHR30514">
    <property type="entry name" value="GLUCOKINASE"/>
    <property type="match status" value="1"/>
</dbReference>
<evidence type="ECO:0000256" key="1">
    <source>
        <dbReference type="ARBA" id="ARBA00023015"/>
    </source>
</evidence>
<evidence type="ECO:0000256" key="2">
    <source>
        <dbReference type="ARBA" id="ARBA00023125"/>
    </source>
</evidence>
<feature type="domain" description="HTH rpiR-type" evidence="4">
    <location>
        <begin position="1"/>
        <end position="74"/>
    </location>
</feature>
<dbReference type="InterPro" id="IPR009057">
    <property type="entry name" value="Homeodomain-like_sf"/>
</dbReference>
<dbReference type="InterPro" id="IPR000281">
    <property type="entry name" value="HTH_RpiR"/>
</dbReference>
<dbReference type="PROSITE" id="PS51464">
    <property type="entry name" value="SIS"/>
    <property type="match status" value="1"/>
</dbReference>
<evidence type="ECO:0000259" key="4">
    <source>
        <dbReference type="PROSITE" id="PS51071"/>
    </source>
</evidence>
<keyword evidence="2" id="KW-0238">DNA-binding</keyword>
<evidence type="ECO:0000313" key="6">
    <source>
        <dbReference type="EMBL" id="MFD1465017.1"/>
    </source>
</evidence>
<dbReference type="Gene3D" id="3.40.50.10490">
    <property type="entry name" value="Glucose-6-phosphate isomerase like protein, domain 1"/>
    <property type="match status" value="1"/>
</dbReference>
<gene>
    <name evidence="6" type="ORF">ACFQ4L_02790</name>
</gene>
<dbReference type="PANTHER" id="PTHR30514:SF1">
    <property type="entry name" value="HTH-TYPE TRANSCRIPTIONAL REGULATOR HEXR-RELATED"/>
    <property type="match status" value="1"/>
</dbReference>
<evidence type="ECO:0000259" key="5">
    <source>
        <dbReference type="PROSITE" id="PS51464"/>
    </source>
</evidence>
<dbReference type="CDD" id="cd05013">
    <property type="entry name" value="SIS_RpiR"/>
    <property type="match status" value="1"/>
</dbReference>
<keyword evidence="1" id="KW-0805">Transcription regulation</keyword>
<accession>A0ABW4DK33</accession>